<dbReference type="InterPro" id="IPR017438">
    <property type="entry name" value="ATP-NAD_kinase_N"/>
</dbReference>
<dbReference type="PROSITE" id="PS50146">
    <property type="entry name" value="DAGK"/>
    <property type="match status" value="1"/>
</dbReference>
<accession>A0A3P1TCY9</accession>
<evidence type="ECO:0000313" key="3">
    <source>
        <dbReference type="Proteomes" id="UP000280819"/>
    </source>
</evidence>
<dbReference type="SUPFAM" id="SSF111331">
    <property type="entry name" value="NAD kinase/diacylglycerol kinase-like"/>
    <property type="match status" value="1"/>
</dbReference>
<dbReference type="RefSeq" id="WP_124842380.1">
    <property type="nucleotide sequence ID" value="NZ_RQZG01000001.1"/>
</dbReference>
<dbReference type="Gene3D" id="2.60.200.40">
    <property type="match status" value="1"/>
</dbReference>
<dbReference type="PANTHER" id="PTHR30492:SF0">
    <property type="entry name" value="METHYLGLYOXAL SYNTHASE"/>
    <property type="match status" value="1"/>
</dbReference>
<name>A0A3P1TCY9_9ACTN</name>
<evidence type="ECO:0000313" key="2">
    <source>
        <dbReference type="EMBL" id="RRD07299.1"/>
    </source>
</evidence>
<dbReference type="InterPro" id="IPR016064">
    <property type="entry name" value="NAD/diacylglycerol_kinase_sf"/>
</dbReference>
<dbReference type="GO" id="GO:0008929">
    <property type="term" value="F:methylglyoxal synthase activity"/>
    <property type="evidence" value="ECO:0007669"/>
    <property type="project" value="InterPro"/>
</dbReference>
<sequence>MTFTALILNPTHADGSAIAEELAALPDVRTWETSAESPGREQAREALAEGAAAVLVAGGDGTQRVVAGVLGDTGVPLGILATGTACVYARNLGLPLGVAGKEVALTGTPRPMDLGWARIDDGEAMPFLVAAGIGRDAETLAEVRDDLKEKLGWVAYAQAGMTTAGRDALPMRINDEPVEAWSVLAGNVGNIPMAAMFPDAAPDDGVLHVMHLGVNGWLDWVPVALAGLTRTRADLGKLRRWEADRVVITTDEPIAVQLDGDELPPARKLEVWLQPGALQIRCQGDSAQS</sequence>
<evidence type="ECO:0000259" key="1">
    <source>
        <dbReference type="PROSITE" id="PS50146"/>
    </source>
</evidence>
<reference evidence="2 3" key="1">
    <citation type="submission" date="2018-11" db="EMBL/GenBank/DDBJ databases">
        <title>Genomes From Bacteria Associated with the Canine Oral Cavity: a Test Case for Automated Genome-Based Taxonomic Assignment.</title>
        <authorList>
            <person name="Coil D.A."/>
            <person name="Jospin G."/>
            <person name="Darling A.E."/>
            <person name="Wallis C."/>
            <person name="Davis I.J."/>
            <person name="Harris S."/>
            <person name="Eisen J.A."/>
            <person name="Holcombe L.J."/>
            <person name="O'Flynn C."/>
        </authorList>
    </citation>
    <scope>NUCLEOTIDE SEQUENCE [LARGE SCALE GENOMIC DNA]</scope>
    <source>
        <strain evidence="2 3">OH887_COT-365</strain>
    </source>
</reference>
<dbReference type="InterPro" id="IPR004363">
    <property type="entry name" value="Methylgl_synth"/>
</dbReference>
<protein>
    <recommendedName>
        <fullName evidence="1">DAGKc domain-containing protein</fullName>
    </recommendedName>
</protein>
<dbReference type="AlphaFoldDB" id="A0A3P1TCY9"/>
<feature type="domain" description="DAGKc" evidence="1">
    <location>
        <begin position="1"/>
        <end position="121"/>
    </location>
</feature>
<dbReference type="PANTHER" id="PTHR30492">
    <property type="entry name" value="METHYLGLYOXAL SYNTHASE"/>
    <property type="match status" value="1"/>
</dbReference>
<dbReference type="InterPro" id="IPR001206">
    <property type="entry name" value="Diacylglycerol_kinase_cat_dom"/>
</dbReference>
<dbReference type="OrthoDB" id="3171056at2"/>
<dbReference type="Proteomes" id="UP000280819">
    <property type="component" value="Unassembled WGS sequence"/>
</dbReference>
<dbReference type="GO" id="GO:0016301">
    <property type="term" value="F:kinase activity"/>
    <property type="evidence" value="ECO:0007669"/>
    <property type="project" value="InterPro"/>
</dbReference>
<dbReference type="GO" id="GO:0005829">
    <property type="term" value="C:cytosol"/>
    <property type="evidence" value="ECO:0007669"/>
    <property type="project" value="TreeGrafter"/>
</dbReference>
<proteinExistence type="predicted"/>
<dbReference type="Gene3D" id="3.40.50.10330">
    <property type="entry name" value="Probable inorganic polyphosphate/atp-NAD kinase, domain 1"/>
    <property type="match status" value="1"/>
</dbReference>
<comment type="caution">
    <text evidence="2">The sequence shown here is derived from an EMBL/GenBank/DDBJ whole genome shotgun (WGS) entry which is preliminary data.</text>
</comment>
<gene>
    <name evidence="2" type="ORF">EII34_02105</name>
</gene>
<dbReference type="Pfam" id="PF00781">
    <property type="entry name" value="DAGK_cat"/>
    <property type="match status" value="1"/>
</dbReference>
<dbReference type="EMBL" id="RQZG01000001">
    <property type="protein sequence ID" value="RRD07299.1"/>
    <property type="molecule type" value="Genomic_DNA"/>
</dbReference>
<organism evidence="2 3">
    <name type="scientific">Arachnia propionica</name>
    <dbReference type="NCBI Taxonomy" id="1750"/>
    <lineage>
        <taxon>Bacteria</taxon>
        <taxon>Bacillati</taxon>
        <taxon>Actinomycetota</taxon>
        <taxon>Actinomycetes</taxon>
        <taxon>Propionibacteriales</taxon>
        <taxon>Propionibacteriaceae</taxon>
        <taxon>Arachnia</taxon>
    </lineage>
</organism>
<dbReference type="GO" id="GO:0019242">
    <property type="term" value="P:methylglyoxal biosynthetic process"/>
    <property type="evidence" value="ECO:0007669"/>
    <property type="project" value="InterPro"/>
</dbReference>